<dbReference type="EMBL" id="CP033897">
    <property type="protein sequence ID" value="AZA11959.1"/>
    <property type="molecule type" value="Genomic_DNA"/>
</dbReference>
<accession>A0A3G6J1W9</accession>
<keyword evidence="2" id="KW-1185">Reference proteome</keyword>
<protein>
    <submittedName>
        <fullName evidence="1">Uncharacterized protein</fullName>
    </submittedName>
</protein>
<organism evidence="1 2">
    <name type="scientific">Corynebacterium gerontici</name>
    <dbReference type="NCBI Taxonomy" id="2079234"/>
    <lineage>
        <taxon>Bacteria</taxon>
        <taxon>Bacillati</taxon>
        <taxon>Actinomycetota</taxon>
        <taxon>Actinomycetes</taxon>
        <taxon>Mycobacteriales</taxon>
        <taxon>Corynebacteriaceae</taxon>
        <taxon>Corynebacterium</taxon>
    </lineage>
</organism>
<dbReference type="KEGG" id="cgk:CGERO_08320"/>
<evidence type="ECO:0000313" key="2">
    <source>
        <dbReference type="Proteomes" id="UP000271587"/>
    </source>
</evidence>
<evidence type="ECO:0000313" key="1">
    <source>
        <dbReference type="EMBL" id="AZA11959.1"/>
    </source>
</evidence>
<gene>
    <name evidence="1" type="ORF">CGERO_08320</name>
</gene>
<sequence>MQSTAPKVIHIHFGHLPKLWISGRKFNFAILGFWLDSVVLVLREDVDAALVPLLLTPCAS</sequence>
<proteinExistence type="predicted"/>
<dbReference type="Proteomes" id="UP000271587">
    <property type="component" value="Chromosome"/>
</dbReference>
<dbReference type="AlphaFoldDB" id="A0A3G6J1W9"/>
<name>A0A3G6J1W9_9CORY</name>
<reference evidence="1 2" key="1">
    <citation type="submission" date="2018-11" db="EMBL/GenBank/DDBJ databases">
        <authorList>
            <person name="Kleinhagauer T."/>
            <person name="Glaeser S.P."/>
            <person name="Spergser J."/>
            <person name="Ruckert C."/>
            <person name="Kaempfer P."/>
            <person name="Busse H.-J."/>
        </authorList>
    </citation>
    <scope>NUCLEOTIDE SEQUENCE [LARGE SCALE GENOMIC DNA]</scope>
    <source>
        <strain evidence="1 2">W8</strain>
    </source>
</reference>